<organism evidence="1 2">
    <name type="scientific">Aldrovandia affinis</name>
    <dbReference type="NCBI Taxonomy" id="143900"/>
    <lineage>
        <taxon>Eukaryota</taxon>
        <taxon>Metazoa</taxon>
        <taxon>Chordata</taxon>
        <taxon>Craniata</taxon>
        <taxon>Vertebrata</taxon>
        <taxon>Euteleostomi</taxon>
        <taxon>Actinopterygii</taxon>
        <taxon>Neopterygii</taxon>
        <taxon>Teleostei</taxon>
        <taxon>Notacanthiformes</taxon>
        <taxon>Halosauridae</taxon>
        <taxon>Aldrovandia</taxon>
    </lineage>
</organism>
<dbReference type="AlphaFoldDB" id="A0AAD7WQ11"/>
<evidence type="ECO:0000313" key="1">
    <source>
        <dbReference type="EMBL" id="KAJ8405057.1"/>
    </source>
</evidence>
<comment type="caution">
    <text evidence="1">The sequence shown here is derived from an EMBL/GenBank/DDBJ whole genome shotgun (WGS) entry which is preliminary data.</text>
</comment>
<name>A0AAD7WQ11_9TELE</name>
<dbReference type="EMBL" id="JAINUG010000050">
    <property type="protein sequence ID" value="KAJ8405057.1"/>
    <property type="molecule type" value="Genomic_DNA"/>
</dbReference>
<gene>
    <name evidence="1" type="ORF">AAFF_G00329780</name>
</gene>
<evidence type="ECO:0000313" key="2">
    <source>
        <dbReference type="Proteomes" id="UP001221898"/>
    </source>
</evidence>
<keyword evidence="2" id="KW-1185">Reference proteome</keyword>
<accession>A0AAD7WQ11</accession>
<sequence length="96" mass="11209">MRVRLSLVSKPSPRIRHDWKAFSTSPDLQDRYTVEVRNRFRLLDVEEGPNAMYERFVAAHVEATRECVPVMEKTRTSSRSKHLEVVAAHEKVMDAR</sequence>
<dbReference type="Proteomes" id="UP001221898">
    <property type="component" value="Unassembled WGS sequence"/>
</dbReference>
<reference evidence="1" key="1">
    <citation type="journal article" date="2023" name="Science">
        <title>Genome structures resolve the early diversification of teleost fishes.</title>
        <authorList>
            <person name="Parey E."/>
            <person name="Louis A."/>
            <person name="Montfort J."/>
            <person name="Bouchez O."/>
            <person name="Roques C."/>
            <person name="Iampietro C."/>
            <person name="Lluch J."/>
            <person name="Castinel A."/>
            <person name="Donnadieu C."/>
            <person name="Desvignes T."/>
            <person name="Floi Bucao C."/>
            <person name="Jouanno E."/>
            <person name="Wen M."/>
            <person name="Mejri S."/>
            <person name="Dirks R."/>
            <person name="Jansen H."/>
            <person name="Henkel C."/>
            <person name="Chen W.J."/>
            <person name="Zahm M."/>
            <person name="Cabau C."/>
            <person name="Klopp C."/>
            <person name="Thompson A.W."/>
            <person name="Robinson-Rechavi M."/>
            <person name="Braasch I."/>
            <person name="Lecointre G."/>
            <person name="Bobe J."/>
            <person name="Postlethwait J.H."/>
            <person name="Berthelot C."/>
            <person name="Roest Crollius H."/>
            <person name="Guiguen Y."/>
        </authorList>
    </citation>
    <scope>NUCLEOTIDE SEQUENCE</scope>
    <source>
        <strain evidence="1">NC1722</strain>
    </source>
</reference>
<protein>
    <submittedName>
        <fullName evidence="1">Uncharacterized protein</fullName>
    </submittedName>
</protein>
<proteinExistence type="predicted"/>